<protein>
    <submittedName>
        <fullName evidence="4">Ankyrin repeat-containing domain</fullName>
    </submittedName>
</protein>
<reference evidence="4 5" key="1">
    <citation type="journal article" date="2015" name="Sci. Rep.">
        <title>Genome of the facultative scuticociliatosis pathogen Pseudocohnilembus persalinus provides insight into its virulence through horizontal gene transfer.</title>
        <authorList>
            <person name="Xiong J."/>
            <person name="Wang G."/>
            <person name="Cheng J."/>
            <person name="Tian M."/>
            <person name="Pan X."/>
            <person name="Warren A."/>
            <person name="Jiang C."/>
            <person name="Yuan D."/>
            <person name="Miao W."/>
        </authorList>
    </citation>
    <scope>NUCLEOTIDE SEQUENCE [LARGE SCALE GENOMIC DNA]</scope>
    <source>
        <strain evidence="4">36N120E</strain>
    </source>
</reference>
<feature type="repeat" description="ANK" evidence="3">
    <location>
        <begin position="217"/>
        <end position="249"/>
    </location>
</feature>
<dbReference type="InParanoid" id="A0A0V0QH94"/>
<feature type="repeat" description="ANK" evidence="3">
    <location>
        <begin position="525"/>
        <end position="557"/>
    </location>
</feature>
<dbReference type="Gene3D" id="1.25.40.20">
    <property type="entry name" value="Ankyrin repeat-containing domain"/>
    <property type="match status" value="4"/>
</dbReference>
<keyword evidence="1" id="KW-0677">Repeat</keyword>
<evidence type="ECO:0000256" key="1">
    <source>
        <dbReference type="ARBA" id="ARBA00022737"/>
    </source>
</evidence>
<dbReference type="PROSITE" id="PS50088">
    <property type="entry name" value="ANK_REPEAT"/>
    <property type="match status" value="5"/>
</dbReference>
<organism evidence="4 5">
    <name type="scientific">Pseudocohnilembus persalinus</name>
    <name type="common">Ciliate</name>
    <dbReference type="NCBI Taxonomy" id="266149"/>
    <lineage>
        <taxon>Eukaryota</taxon>
        <taxon>Sar</taxon>
        <taxon>Alveolata</taxon>
        <taxon>Ciliophora</taxon>
        <taxon>Intramacronucleata</taxon>
        <taxon>Oligohymenophorea</taxon>
        <taxon>Scuticociliatia</taxon>
        <taxon>Philasterida</taxon>
        <taxon>Pseudocohnilembidae</taxon>
        <taxon>Pseudocohnilembus</taxon>
    </lineage>
</organism>
<evidence type="ECO:0000256" key="3">
    <source>
        <dbReference type="PROSITE-ProRule" id="PRU00023"/>
    </source>
</evidence>
<dbReference type="Proteomes" id="UP000054937">
    <property type="component" value="Unassembled WGS sequence"/>
</dbReference>
<dbReference type="SMART" id="SM00248">
    <property type="entry name" value="ANK"/>
    <property type="match status" value="11"/>
</dbReference>
<dbReference type="PANTHER" id="PTHR24188:SF29">
    <property type="entry name" value="GH09064P"/>
    <property type="match status" value="1"/>
</dbReference>
<dbReference type="OrthoDB" id="409391at2759"/>
<dbReference type="AlphaFoldDB" id="A0A0V0QH94"/>
<dbReference type="InterPro" id="IPR036770">
    <property type="entry name" value="Ankyrin_rpt-contain_sf"/>
</dbReference>
<proteinExistence type="predicted"/>
<name>A0A0V0QH94_PSEPJ</name>
<accession>A0A0V0QH94</accession>
<feature type="repeat" description="ANK" evidence="3">
    <location>
        <begin position="373"/>
        <end position="405"/>
    </location>
</feature>
<feature type="repeat" description="ANK" evidence="3">
    <location>
        <begin position="439"/>
        <end position="471"/>
    </location>
</feature>
<dbReference type="InterPro" id="IPR002110">
    <property type="entry name" value="Ankyrin_rpt"/>
</dbReference>
<dbReference type="PANTHER" id="PTHR24188">
    <property type="entry name" value="ANKYRIN REPEAT PROTEIN"/>
    <property type="match status" value="1"/>
</dbReference>
<keyword evidence="5" id="KW-1185">Reference proteome</keyword>
<dbReference type="EMBL" id="LDAU01000169">
    <property type="protein sequence ID" value="KRX01613.1"/>
    <property type="molecule type" value="Genomic_DNA"/>
</dbReference>
<feature type="repeat" description="ANK" evidence="3">
    <location>
        <begin position="406"/>
        <end position="438"/>
    </location>
</feature>
<evidence type="ECO:0000313" key="5">
    <source>
        <dbReference type="Proteomes" id="UP000054937"/>
    </source>
</evidence>
<dbReference type="Pfam" id="PF12796">
    <property type="entry name" value="Ank_2"/>
    <property type="match status" value="2"/>
</dbReference>
<dbReference type="PROSITE" id="PS50297">
    <property type="entry name" value="ANK_REP_REGION"/>
    <property type="match status" value="5"/>
</dbReference>
<evidence type="ECO:0000313" key="4">
    <source>
        <dbReference type="EMBL" id="KRX01613.1"/>
    </source>
</evidence>
<dbReference type="SUPFAM" id="SSF48403">
    <property type="entry name" value="Ankyrin repeat"/>
    <property type="match status" value="2"/>
</dbReference>
<dbReference type="OMA" id="CAYRGHI"/>
<comment type="caution">
    <text evidence="4">The sequence shown here is derived from an EMBL/GenBank/DDBJ whole genome shotgun (WGS) entry which is preliminary data.</text>
</comment>
<sequence length="592" mass="68318">MYLLMKGADPYQPSNSGKNSFHILCFMGHLRCAQLIVNHERHLDRLELFQTIKQEMNNFKIKKSDVKLGQLISPDRHIRAVQQRFLGFQDVIQNLYRTSLNNLLEKFKKTLGILDELNRNPIHYASINKFTKCCATSQFLLNFGLNITGYDDFQELYDEVQLLELNKEKRTDTRQYLSAYDMCMNFLTPAVYNKITKQFTTALKKLKKEIINEQDNDGYTPLHLASFNGDFAQVQYLLKIGGNAKTQDHKHNKEVLDFAESNQVRKYLIDLKDAARKGDQKSMNLLVNCGYDLNEKKTIFGVTPLHTSIENYHKTKDDKALNYVIKCNADIDICDSNGWTGLHHAAKNGDLQVCKELCENRYNRANVNKFSNKGYYPLHIAAMFDNYEIIEYLIQNGANIEAQDNQKCTALILAAKKGNIKSVEYLINLGANLYASEIRKWTALHYAAFNYHSKVVNLLLKYDADTEKLREMKNNKEQKALQLITNSEVKFAFHTLWYAASTGNLDIVRKLTMLGYDVNEQTKLRQSTPLMFATVHEHYLVVQYLLQNGADPEIQDSQGKSAKDYSYDTNNRNLIQLFEDPGLEDIQENEEM</sequence>
<dbReference type="Pfam" id="PF13637">
    <property type="entry name" value="Ank_4"/>
    <property type="match status" value="2"/>
</dbReference>
<dbReference type="PRINTS" id="PR01415">
    <property type="entry name" value="ANKYRIN"/>
</dbReference>
<gene>
    <name evidence="4" type="ORF">PPERSA_00320</name>
</gene>
<evidence type="ECO:0000256" key="2">
    <source>
        <dbReference type="ARBA" id="ARBA00023043"/>
    </source>
</evidence>
<keyword evidence="2 3" id="KW-0040">ANK repeat</keyword>